<evidence type="ECO:0000313" key="10">
    <source>
        <dbReference type="Proteomes" id="UP001162029"/>
    </source>
</evidence>
<dbReference type="PANTHER" id="PTHR13367:SF33">
    <property type="entry name" value="P-LOOP CONTAINING NUCLEOSIDE TRIPHOSPHATE HYDROLASE PROTEIN"/>
    <property type="match status" value="1"/>
</dbReference>
<comment type="catalytic activity">
    <reaction evidence="1">
        <text>Thiol-dependent hydrolysis of ester, thioester, amide, peptide and isopeptide bonds formed by the C-terminal Gly of ubiquitin (a 76-residue protein attached to proteins as an intracellular targeting signal).</text>
        <dbReference type="EC" id="3.4.19.12"/>
    </reaction>
</comment>
<proteinExistence type="predicted"/>
<dbReference type="AlphaFoldDB" id="A0AAV0VCL4"/>
<evidence type="ECO:0000256" key="5">
    <source>
        <dbReference type="ARBA" id="ARBA00022801"/>
    </source>
</evidence>
<comment type="caution">
    <text evidence="9">The sequence shown here is derived from an EMBL/GenBank/DDBJ whole genome shotgun (WGS) entry which is preliminary data.</text>
</comment>
<organism evidence="9 10">
    <name type="scientific">Peronospora destructor</name>
    <dbReference type="NCBI Taxonomy" id="86335"/>
    <lineage>
        <taxon>Eukaryota</taxon>
        <taxon>Sar</taxon>
        <taxon>Stramenopiles</taxon>
        <taxon>Oomycota</taxon>
        <taxon>Peronosporomycetes</taxon>
        <taxon>Peronosporales</taxon>
        <taxon>Peronosporaceae</taxon>
        <taxon>Peronospora</taxon>
    </lineage>
</organism>
<dbReference type="GO" id="GO:0004843">
    <property type="term" value="F:cysteine-type deubiquitinase activity"/>
    <property type="evidence" value="ECO:0007669"/>
    <property type="project" value="UniProtKB-EC"/>
</dbReference>
<sequence length="387" mass="44176">MHRYLLEFIRDKFEELKLFGGIRMVAPEHRMSLELKRLELSNDGTIVEMLDEILDSDQFVDVLDECDALLHHKYHLVYAVGIPISLGSGAERWMAAEALLRVVADKTSESRIRKVLQAPHVSCVSPDYATRLGSYEGTRLNSVVESTERLRDQLKEALVLDLIDSAPFEVMWLNAFGSGAARKPLVKTITDSTVSLQEALGDHMSKLAPYTTQLLALRGLVAFGVFEHCMEKRYRVDFGLPVFGTRQKKIAISFRAADVPSERSEFSHPDVCIVLTLLGYYRSGLTNEEVRSTFRMLLRLDISEQNQQYDRWFTTVEPGLNDDDWTALSDVRYVSLADARQFETLCRVYKFCMEAINFYLNTCISERYPAVSATLVTNGMERRSRRE</sequence>
<keyword evidence="3" id="KW-0645">Protease</keyword>
<keyword evidence="6" id="KW-0788">Thiol protease</keyword>
<evidence type="ECO:0000256" key="6">
    <source>
        <dbReference type="ARBA" id="ARBA00022807"/>
    </source>
</evidence>
<name>A0AAV0VCL4_9STRA</name>
<evidence type="ECO:0000313" key="9">
    <source>
        <dbReference type="EMBL" id="CAI5746932.1"/>
    </source>
</evidence>
<dbReference type="InterPro" id="IPR051346">
    <property type="entry name" value="OTU_Deubiquitinase"/>
</dbReference>
<evidence type="ECO:0000259" key="8">
    <source>
        <dbReference type="Pfam" id="PF12359"/>
    </source>
</evidence>
<dbReference type="PANTHER" id="PTHR13367">
    <property type="entry name" value="UBIQUITIN THIOESTERASE"/>
    <property type="match status" value="1"/>
</dbReference>
<gene>
    <name evidence="9" type="ORF">PDE001_LOCUS11874</name>
</gene>
<keyword evidence="10" id="KW-1185">Reference proteome</keyword>
<evidence type="ECO:0000256" key="1">
    <source>
        <dbReference type="ARBA" id="ARBA00000707"/>
    </source>
</evidence>
<dbReference type="Pfam" id="PF12359">
    <property type="entry name" value="DUF3645"/>
    <property type="match status" value="1"/>
</dbReference>
<feature type="domain" description="DUF3645" evidence="8">
    <location>
        <begin position="245"/>
        <end position="276"/>
    </location>
</feature>
<dbReference type="InterPro" id="IPR022105">
    <property type="entry name" value="DUF3645"/>
</dbReference>
<keyword evidence="4" id="KW-0833">Ubl conjugation pathway</keyword>
<protein>
    <recommendedName>
        <fullName evidence="2">ubiquitinyl hydrolase 1</fullName>
        <ecNumber evidence="2">3.4.19.12</ecNumber>
    </recommendedName>
</protein>
<evidence type="ECO:0000259" key="7">
    <source>
        <dbReference type="Pfam" id="PF12340"/>
    </source>
</evidence>
<dbReference type="Pfam" id="PF12340">
    <property type="entry name" value="DUF3638"/>
    <property type="match status" value="1"/>
</dbReference>
<keyword evidence="5" id="KW-0378">Hydrolase</keyword>
<feature type="domain" description="DUF3638" evidence="7">
    <location>
        <begin position="6"/>
        <end position="108"/>
    </location>
</feature>
<evidence type="ECO:0000256" key="4">
    <source>
        <dbReference type="ARBA" id="ARBA00022786"/>
    </source>
</evidence>
<dbReference type="Proteomes" id="UP001162029">
    <property type="component" value="Unassembled WGS sequence"/>
</dbReference>
<dbReference type="EC" id="3.4.19.12" evidence="2"/>
<dbReference type="EMBL" id="CANTFM010002650">
    <property type="protein sequence ID" value="CAI5746932.1"/>
    <property type="molecule type" value="Genomic_DNA"/>
</dbReference>
<evidence type="ECO:0000256" key="3">
    <source>
        <dbReference type="ARBA" id="ARBA00022670"/>
    </source>
</evidence>
<dbReference type="GO" id="GO:0006508">
    <property type="term" value="P:proteolysis"/>
    <property type="evidence" value="ECO:0007669"/>
    <property type="project" value="UniProtKB-KW"/>
</dbReference>
<reference evidence="9" key="1">
    <citation type="submission" date="2022-12" db="EMBL/GenBank/DDBJ databases">
        <authorList>
            <person name="Webb A."/>
        </authorList>
    </citation>
    <scope>NUCLEOTIDE SEQUENCE</scope>
    <source>
        <strain evidence="9">Pd1</strain>
    </source>
</reference>
<dbReference type="InterPro" id="IPR022099">
    <property type="entry name" value="DUF3638"/>
</dbReference>
<accession>A0AAV0VCL4</accession>
<evidence type="ECO:0000256" key="2">
    <source>
        <dbReference type="ARBA" id="ARBA00012759"/>
    </source>
</evidence>